<feature type="DNA-binding region" description="H-T-H motif" evidence="2">
    <location>
        <begin position="33"/>
        <end position="52"/>
    </location>
</feature>
<dbReference type="InterPro" id="IPR009057">
    <property type="entry name" value="Homeodomain-like_sf"/>
</dbReference>
<dbReference type="EMBL" id="FNDE01000004">
    <property type="protein sequence ID" value="SDG87148.1"/>
    <property type="molecule type" value="Genomic_DNA"/>
</dbReference>
<protein>
    <submittedName>
        <fullName evidence="5">DNA-binding transcriptional regulator, AcrR family</fullName>
    </submittedName>
    <submittedName>
        <fullName evidence="4">TetR/AcrR family transcriptional regulator</fullName>
    </submittedName>
</protein>
<evidence type="ECO:0000256" key="1">
    <source>
        <dbReference type="ARBA" id="ARBA00023125"/>
    </source>
</evidence>
<evidence type="ECO:0000313" key="5">
    <source>
        <dbReference type="EMBL" id="SDG87148.1"/>
    </source>
</evidence>
<dbReference type="Gene3D" id="1.10.357.10">
    <property type="entry name" value="Tetracycline Repressor, domain 2"/>
    <property type="match status" value="1"/>
</dbReference>
<feature type="domain" description="HTH tetR-type" evidence="3">
    <location>
        <begin position="10"/>
        <end position="70"/>
    </location>
</feature>
<sequence>MEKKYSPRVKRTREKILQSAVEVFSQKGFQASTIREIARLAGVNDLTVYRHFESKEKLFNEMFRRHSLFTEISEYIVQGISDDFERDIRLIIRTFITVFKKELPLIKLLLSEAEKMKECRNYTFLFTKNIIEALTSFFEYYKLAGQIRRDVNSHAVASGLYSILFARVYALILYGEGKQNSATITEEELMEGWVDLFVAGTVNSEYSYAK</sequence>
<dbReference type="OrthoDB" id="9815924at2"/>
<dbReference type="PANTHER" id="PTHR43479">
    <property type="entry name" value="ACREF/ENVCD OPERON REPRESSOR-RELATED"/>
    <property type="match status" value="1"/>
</dbReference>
<dbReference type="PRINTS" id="PR00455">
    <property type="entry name" value="HTHTETR"/>
</dbReference>
<keyword evidence="1 2" id="KW-0238">DNA-binding</keyword>
<evidence type="ECO:0000256" key="2">
    <source>
        <dbReference type="PROSITE-ProRule" id="PRU00335"/>
    </source>
</evidence>
<evidence type="ECO:0000313" key="6">
    <source>
        <dbReference type="Proteomes" id="UP000198956"/>
    </source>
</evidence>
<dbReference type="Proteomes" id="UP000826616">
    <property type="component" value="Chromosome"/>
</dbReference>
<dbReference type="PROSITE" id="PS50977">
    <property type="entry name" value="HTH_TETR_2"/>
    <property type="match status" value="1"/>
</dbReference>
<dbReference type="AlphaFoldDB" id="A0A1G7XSK2"/>
<name>A0A1G7XSK2_ANETH</name>
<dbReference type="RefSeq" id="WP_057899457.1">
    <property type="nucleotide sequence ID" value="NZ_CP080764.1"/>
</dbReference>
<dbReference type="GO" id="GO:0003677">
    <property type="term" value="F:DNA binding"/>
    <property type="evidence" value="ECO:0007669"/>
    <property type="project" value="UniProtKB-UniRule"/>
</dbReference>
<dbReference type="Pfam" id="PF00440">
    <property type="entry name" value="TetR_N"/>
    <property type="match status" value="1"/>
</dbReference>
<dbReference type="InterPro" id="IPR050624">
    <property type="entry name" value="HTH-type_Tx_Regulator"/>
</dbReference>
<dbReference type="InterPro" id="IPR001647">
    <property type="entry name" value="HTH_TetR"/>
</dbReference>
<reference evidence="5 6" key="1">
    <citation type="submission" date="2016-10" db="EMBL/GenBank/DDBJ databases">
        <authorList>
            <person name="de Groot N.N."/>
        </authorList>
    </citation>
    <scope>NUCLEOTIDE SEQUENCE [LARGE SCALE GENOMIC DNA]</scope>
    <source>
        <strain evidence="5 6">L 420-91</strain>
    </source>
</reference>
<evidence type="ECO:0000259" key="3">
    <source>
        <dbReference type="PROSITE" id="PS50977"/>
    </source>
</evidence>
<accession>A0A1G7XSK2</accession>
<evidence type="ECO:0000313" key="4">
    <source>
        <dbReference type="EMBL" id="QYY43703.1"/>
    </source>
</evidence>
<keyword evidence="7" id="KW-1185">Reference proteome</keyword>
<dbReference type="EMBL" id="CP080764">
    <property type="protein sequence ID" value="QYY43703.1"/>
    <property type="molecule type" value="Genomic_DNA"/>
</dbReference>
<dbReference type="Proteomes" id="UP000198956">
    <property type="component" value="Unassembled WGS sequence"/>
</dbReference>
<evidence type="ECO:0000313" key="7">
    <source>
        <dbReference type="Proteomes" id="UP000826616"/>
    </source>
</evidence>
<proteinExistence type="predicted"/>
<dbReference type="GeneID" id="97140854"/>
<dbReference type="PANTHER" id="PTHR43479:SF11">
    <property type="entry name" value="ACREF_ENVCD OPERON REPRESSOR-RELATED"/>
    <property type="match status" value="1"/>
</dbReference>
<organism evidence="5 6">
    <name type="scientific">Aneurinibacillus thermoaerophilus</name>
    <dbReference type="NCBI Taxonomy" id="143495"/>
    <lineage>
        <taxon>Bacteria</taxon>
        <taxon>Bacillati</taxon>
        <taxon>Bacillota</taxon>
        <taxon>Bacilli</taxon>
        <taxon>Bacillales</taxon>
        <taxon>Paenibacillaceae</taxon>
        <taxon>Aneurinibacillus group</taxon>
        <taxon>Aneurinibacillus</taxon>
    </lineage>
</organism>
<reference evidence="4 7" key="2">
    <citation type="submission" date="2021-08" db="EMBL/GenBank/DDBJ databases">
        <title>Complete genome sequence of the strain Aneurinibacillus thermoaerophilus CCM 8960.</title>
        <authorList>
            <person name="Musilova J."/>
            <person name="Kourilova X."/>
            <person name="Pernicova I."/>
            <person name="Bezdicek M."/>
            <person name="Lengerova M."/>
            <person name="Obruca S."/>
            <person name="Sedlar K."/>
        </authorList>
    </citation>
    <scope>NUCLEOTIDE SEQUENCE [LARGE SCALE GENOMIC DNA]</scope>
    <source>
        <strain evidence="4 7">CCM 8960</strain>
    </source>
</reference>
<dbReference type="SUPFAM" id="SSF46689">
    <property type="entry name" value="Homeodomain-like"/>
    <property type="match status" value="1"/>
</dbReference>
<gene>
    <name evidence="4" type="ORF">K3F53_05685</name>
    <name evidence="5" type="ORF">SAMN04489735_1004168</name>
</gene>